<feature type="transmembrane region" description="Helical" evidence="4">
    <location>
        <begin position="1334"/>
        <end position="1353"/>
    </location>
</feature>
<feature type="domain" description="EGF-like" evidence="5">
    <location>
        <begin position="880"/>
        <end position="916"/>
    </location>
</feature>
<protein>
    <recommendedName>
        <fullName evidence="5">EGF-like domain-containing protein</fullName>
    </recommendedName>
</protein>
<feature type="domain" description="EGF-like" evidence="5">
    <location>
        <begin position="639"/>
        <end position="678"/>
    </location>
</feature>
<feature type="domain" description="EGF-like" evidence="5">
    <location>
        <begin position="480"/>
        <end position="529"/>
    </location>
</feature>
<feature type="domain" description="EGF-like" evidence="5">
    <location>
        <begin position="530"/>
        <end position="562"/>
    </location>
</feature>
<evidence type="ECO:0000313" key="7">
    <source>
        <dbReference type="Proteomes" id="UP000000600"/>
    </source>
</evidence>
<feature type="domain" description="EGF-like" evidence="5">
    <location>
        <begin position="588"/>
        <end position="631"/>
    </location>
</feature>
<dbReference type="eggNOG" id="KOG3525">
    <property type="taxonomic scope" value="Eukaryota"/>
</dbReference>
<evidence type="ECO:0000259" key="5">
    <source>
        <dbReference type="SMART" id="SM00181"/>
    </source>
</evidence>
<dbReference type="OMA" id="NECITCK"/>
<dbReference type="InParanoid" id="A0BIM8"/>
<dbReference type="SUPFAM" id="SSF57184">
    <property type="entry name" value="Growth factor receptor domain"/>
    <property type="match status" value="9"/>
</dbReference>
<dbReference type="OrthoDB" id="302455at2759"/>
<feature type="domain" description="EGF-like" evidence="5">
    <location>
        <begin position="161"/>
        <end position="202"/>
    </location>
</feature>
<dbReference type="PANTHER" id="PTHR15332">
    <property type="entry name" value="PROPROTEIN CONVERTASE SUBTILISIN_KEXIN TYPE 5-LIKE"/>
    <property type="match status" value="1"/>
</dbReference>
<dbReference type="Gene3D" id="2.10.220.10">
    <property type="entry name" value="Hormone Receptor, Insulin-like Growth Factor Receptor 1, Chain A, domain 2"/>
    <property type="match status" value="4"/>
</dbReference>
<name>A0BIM8_PARTE</name>
<dbReference type="CDD" id="cd00064">
    <property type="entry name" value="FU"/>
    <property type="match status" value="1"/>
</dbReference>
<keyword evidence="1" id="KW-0732">Signal</keyword>
<feature type="domain" description="EGF-like" evidence="5">
    <location>
        <begin position="114"/>
        <end position="153"/>
    </location>
</feature>
<feature type="transmembrane region" description="Helical" evidence="4">
    <location>
        <begin position="1540"/>
        <end position="1559"/>
    </location>
</feature>
<dbReference type="HOGENOM" id="CLU_251031_0_0_1"/>
<evidence type="ECO:0000256" key="1">
    <source>
        <dbReference type="ARBA" id="ARBA00022729"/>
    </source>
</evidence>
<keyword evidence="3" id="KW-1015">Disulfide bond</keyword>
<dbReference type="InterPro" id="IPR000742">
    <property type="entry name" value="EGF"/>
</dbReference>
<dbReference type="PANTHER" id="PTHR15332:SF175">
    <property type="entry name" value="PROPROTEIN CONVERTASE SUBTILISIN_KEXIN TYPE 5-LIKE"/>
    <property type="match status" value="1"/>
</dbReference>
<keyword evidence="4" id="KW-0812">Transmembrane</keyword>
<proteinExistence type="predicted"/>
<feature type="domain" description="EGF-like" evidence="5">
    <location>
        <begin position="828"/>
        <end position="857"/>
    </location>
</feature>
<dbReference type="SMART" id="SM00181">
    <property type="entry name" value="EGF"/>
    <property type="match status" value="15"/>
</dbReference>
<sequence length="1786" mass="203725">MNQLTTIYISVTILISKAHNFNKVSLIQRNQQEQEDNSQINQCQLNQIKVEEICQSRNCHFSCQQCYEIGQDKCISCNIVAKRTLWNNQCICMTAYYENDQQSACQECHKSCRSCSGSGANDCLGCYNTFEIQNGNCVCNLGYYYDYDNMECRQCHYSCEFCSGSGIDNCLKCLIDSNRSLIDNKCMCYDGYYDIQGNPVCIKCHTNCQTCSEYEICQSCTSDRTLINNECVCQSNYFLFKSIFFSTCQACNRRCLTCFGQLEYECLSCGPHSTLQLSNSCLCDPGYYFINDQCQICDSNCLTCVYSSTQCESCNTNYVLQSNNICCHSSNIFVSNQCACNSTQYKDSNGICQQCASSCLNCRGIFCDECLNKLYYGPNCDVLTTLPSNCSLFDINGTCGQCVNNYQLNSSKICECKLPIRNQEYQDCSTYISNCTACNPTGCQSCDSTYFVQSGNCVYCGSNCLSCLISTACSTSTCTPCHQSCLHCSNSGPSNCIQCKNNAHQDTLGPTFGCVCDSHYYMDANYECQICDQNCNQCSTSSTYCTECNSTFKRIFNSNNCDCDTANGFQELGTYQCYNIDCGYGCADCVSIIFGFACNSCMGSETFRINDPLSNCPCQDGYYDVQARICLQCPYQCSTCQLDPFTNLPVCIKCQINRDKDDFCRCAKGFYESGTNCLTCPPNCSSCMDQNRCIKCINTNFDHIEINGQCVCNLKNFNNISNCSCLDGYYLNNINKKCLPCHFNCITCIYAATNCLTCNDYHAQPPNCECSPGFYLQDFECLPCKNNCFKCKSQSECLDCSDQMQLINNKCYCQNGYFNLPNSYDCQPCATQCTTCRHQENNCTSCKFNRILPQKCICPDGTYEVDVFTPCNDCDNKCKVCELSSNNCLQCSLYRINPPSCDCKIGYFENDQQTCQECNKRCKSCQNTSETCIECKMITATPPECTCPDGYYYGLEQGCVQCHSRCKTCIGSNEYNCLSCDESKNFELVYNKCVCQNNYYFQNDSCLYCSIEVELCQTLQCGNGIIQKNEQCDDWNNDDRDGCSKNCKFEEGYYCESISNMKLHVSIKMTTCTKCVDNCKVCNKNKCQTCHSGYFITPNFDCQKCNFHCKECSGPQQKDCLSCIKGIDYDLGQKCAFCEETQGLYTNKDKCVSKCGDGIKKNDEQCDDGNIINKDGCSEKCKIEEDWDCSKQLNTISSCYKLNVPIATISFDRVKDFYQSQREGSITFNKVMTIPNSSIINTWKYTILNQTTSTYSVNLTALLDLDGYLESVLIDLKLLQSISQIVFQVDFTTFLIKDAIDQYPLKTANISIELTKYIQLGQDTLSTSKASKQFASSVLFILGGVALLGLLMGSLEFYWNVLDNLQILSYITFINVNFPYLHNKFLEIFQFARLEFTNDYFKFDVVQDLDYNQNKDYPLIVEKHVEYNLVINLSSIVVLWVTPIILLVLAKINLFIINEVLINKLKILSNYRLEKLNSLTYLSYKLVYFIHYISLKYYSNFFYNIILRIYLSSLYDLNFSIFTSAYCWLWNQNPNLVDQISFIAAMFLLFIQIAILFLLSSSLKASTYQLKSKRFLSQFSSLYEGVNFKNQIIRQIQFLQPLRKILFMGALILFYDSAIYQISLLISIQIISSLIQISQNPYLNYLQSIKGITQEVGLSLSLSLILIYYGQDKLNLLDQSVIEKLSYVHVGIYTVMLCISLIIDLYQQLKIIFIKYKLFKFCQKKDVKQENQGNPFQQSIFIDLTQFQNQQQQQKQYHSQQQQQQNQYHSQQQQQNQYHFINFRIN</sequence>
<dbReference type="InterPro" id="IPR006212">
    <property type="entry name" value="Furin_repeat"/>
</dbReference>
<feature type="transmembrane region" description="Helical" evidence="4">
    <location>
        <begin position="1365"/>
        <end position="1382"/>
    </location>
</feature>
<dbReference type="NCBIfam" id="TIGR02232">
    <property type="entry name" value="myxo_disulf_rpt"/>
    <property type="match status" value="2"/>
</dbReference>
<dbReference type="EMBL" id="CT867997">
    <property type="protein sequence ID" value="CAK58395.1"/>
    <property type="molecule type" value="Genomic_DNA"/>
</dbReference>
<feature type="domain" description="EGF-like" evidence="5">
    <location>
        <begin position="250"/>
        <end position="295"/>
    </location>
</feature>
<dbReference type="RefSeq" id="XP_001425793.1">
    <property type="nucleotide sequence ID" value="XM_001425756.1"/>
</dbReference>
<feature type="transmembrane region" description="Helical" evidence="4">
    <location>
        <begin position="1437"/>
        <end position="1457"/>
    </location>
</feature>
<dbReference type="InterPro" id="IPR009030">
    <property type="entry name" value="Growth_fac_rcpt_cys_sf"/>
</dbReference>
<feature type="domain" description="EGF-like" evidence="5">
    <location>
        <begin position="961"/>
        <end position="994"/>
    </location>
</feature>
<dbReference type="Proteomes" id="UP000000600">
    <property type="component" value="Unassembled WGS sequence"/>
</dbReference>
<dbReference type="GeneID" id="5011577"/>
<feature type="transmembrane region" description="Helical" evidence="4">
    <location>
        <begin position="1652"/>
        <end position="1670"/>
    </location>
</feature>
<feature type="transmembrane region" description="Helical" evidence="4">
    <location>
        <begin position="1690"/>
        <end position="1707"/>
    </location>
</feature>
<accession>A0BIM8</accession>
<keyword evidence="4" id="KW-1133">Transmembrane helix</keyword>
<reference evidence="6 7" key="1">
    <citation type="journal article" date="2006" name="Nature">
        <title>Global trends of whole-genome duplications revealed by the ciliate Paramecium tetraurelia.</title>
        <authorList>
            <consortium name="Genoscope"/>
            <person name="Aury J.-M."/>
            <person name="Jaillon O."/>
            <person name="Duret L."/>
            <person name="Noel B."/>
            <person name="Jubin C."/>
            <person name="Porcel B.M."/>
            <person name="Segurens B."/>
            <person name="Daubin V."/>
            <person name="Anthouard V."/>
            <person name="Aiach N."/>
            <person name="Arnaiz O."/>
            <person name="Billaut A."/>
            <person name="Beisson J."/>
            <person name="Blanc I."/>
            <person name="Bouhouche K."/>
            <person name="Camara F."/>
            <person name="Duharcourt S."/>
            <person name="Guigo R."/>
            <person name="Gogendeau D."/>
            <person name="Katinka M."/>
            <person name="Keller A.-M."/>
            <person name="Kissmehl R."/>
            <person name="Klotz C."/>
            <person name="Koll F."/>
            <person name="Le Moue A."/>
            <person name="Lepere C."/>
            <person name="Malinsky S."/>
            <person name="Nowacki M."/>
            <person name="Nowak J.K."/>
            <person name="Plattner H."/>
            <person name="Poulain J."/>
            <person name="Ruiz F."/>
            <person name="Serrano V."/>
            <person name="Zagulski M."/>
            <person name="Dessen P."/>
            <person name="Betermier M."/>
            <person name="Weissenbach J."/>
            <person name="Scarpelli C."/>
            <person name="Schachter V."/>
            <person name="Sperling L."/>
            <person name="Meyer E."/>
            <person name="Cohen J."/>
            <person name="Wincker P."/>
        </authorList>
    </citation>
    <scope>NUCLEOTIDE SEQUENCE [LARGE SCALE GENOMIC DNA]</scope>
    <source>
        <strain evidence="6 7">Stock d4-2</strain>
    </source>
</reference>
<feature type="domain" description="EGF-like" evidence="5">
    <location>
        <begin position="210"/>
        <end position="249"/>
    </location>
</feature>
<evidence type="ECO:0000256" key="3">
    <source>
        <dbReference type="ARBA" id="ARBA00023157"/>
    </source>
</evidence>
<feature type="domain" description="EGF-like" evidence="5">
    <location>
        <begin position="296"/>
        <end position="327"/>
    </location>
</feature>
<gene>
    <name evidence="6" type="ORF">GSPATT00004767001</name>
</gene>
<keyword evidence="2" id="KW-0677">Repeat</keyword>
<feature type="transmembrane region" description="Helical" evidence="4">
    <location>
        <begin position="1478"/>
        <end position="1495"/>
    </location>
</feature>
<evidence type="ECO:0000256" key="4">
    <source>
        <dbReference type="SAM" id="Phobius"/>
    </source>
</evidence>
<feature type="domain" description="EGF-like" evidence="5">
    <location>
        <begin position="1074"/>
        <end position="1103"/>
    </location>
</feature>
<feature type="transmembrane region" description="Helical" evidence="4">
    <location>
        <begin position="1605"/>
        <end position="1631"/>
    </location>
</feature>
<organism evidence="6 7">
    <name type="scientific">Paramecium tetraurelia</name>
    <dbReference type="NCBI Taxonomy" id="5888"/>
    <lineage>
        <taxon>Eukaryota</taxon>
        <taxon>Sar</taxon>
        <taxon>Alveolata</taxon>
        <taxon>Ciliophora</taxon>
        <taxon>Intramacronucleata</taxon>
        <taxon>Oligohymenophorea</taxon>
        <taxon>Peniculida</taxon>
        <taxon>Parameciidae</taxon>
        <taxon>Paramecium</taxon>
    </lineage>
</organism>
<dbReference type="KEGG" id="ptm:GSPATT00004767001"/>
<keyword evidence="4" id="KW-0472">Membrane</keyword>
<feature type="domain" description="EGF-like" evidence="5">
    <location>
        <begin position="740"/>
        <end position="782"/>
    </location>
</feature>
<evidence type="ECO:0000313" key="6">
    <source>
        <dbReference type="EMBL" id="CAK58395.1"/>
    </source>
</evidence>
<feature type="transmembrane region" description="Helical" evidence="4">
    <location>
        <begin position="1501"/>
        <end position="1528"/>
    </location>
</feature>
<dbReference type="InterPro" id="IPR011936">
    <property type="entry name" value="Myxo_disulph_rpt"/>
</dbReference>
<feature type="domain" description="EGF-like" evidence="5">
    <location>
        <begin position="917"/>
        <end position="960"/>
    </location>
</feature>
<evidence type="ECO:0000256" key="2">
    <source>
        <dbReference type="ARBA" id="ARBA00022737"/>
    </source>
</evidence>
<dbReference type="SMART" id="SM00261">
    <property type="entry name" value="FU"/>
    <property type="match status" value="15"/>
</dbReference>
<keyword evidence="7" id="KW-1185">Reference proteome</keyword>